<feature type="transmembrane region" description="Helical" evidence="7">
    <location>
        <begin position="281"/>
        <end position="301"/>
    </location>
</feature>
<dbReference type="OrthoDB" id="8538786at2"/>
<feature type="transmembrane region" description="Helical" evidence="7">
    <location>
        <begin position="321"/>
        <end position="338"/>
    </location>
</feature>
<keyword evidence="3" id="KW-1003">Cell membrane</keyword>
<dbReference type="GO" id="GO:0005886">
    <property type="term" value="C:plasma membrane"/>
    <property type="evidence" value="ECO:0007669"/>
    <property type="project" value="UniProtKB-SubCell"/>
</dbReference>
<feature type="transmembrane region" description="Helical" evidence="7">
    <location>
        <begin position="250"/>
        <end position="269"/>
    </location>
</feature>
<evidence type="ECO:0000313" key="9">
    <source>
        <dbReference type="Proteomes" id="UP000295055"/>
    </source>
</evidence>
<evidence type="ECO:0000256" key="4">
    <source>
        <dbReference type="ARBA" id="ARBA00022692"/>
    </source>
</evidence>
<evidence type="ECO:0000256" key="5">
    <source>
        <dbReference type="ARBA" id="ARBA00022989"/>
    </source>
</evidence>
<accession>A0A4R3NH89</accession>
<evidence type="ECO:0000256" key="7">
    <source>
        <dbReference type="SAM" id="Phobius"/>
    </source>
</evidence>
<sequence>MNLFKKLTFVATSNYYTLILNFLSLMVLSRILNITDFGIITLWIAIYTCFQLIIDALISPAIIQKKTLTRINISDFFKITILVTLFTFLILFFLQQIILINFRSNGIQSAYIFLYLNVLFFSLSLVPSSLMRRNLEFSMISKIEIISVTVSCTLAIICAYLDFSYWALVIQQLSLNFVKFILYNIHCKIKLSRKKINFNTIRYLYKYSLNITLFSFINYWSRNIDTYLVENKLGSSGLGLYGQAYKLMTLPNQLITSIANVVIHPIFAIMHRNKKINSETYVEVLAIISFLAVPCFFMLHFYPTTVITLIWGDKWIESAKYLEILSYVILIQPALATTGDVFKAVEKTKLLLMVGLMNTVMIVIALLIGSYYSIEAMCWAYVVSYLFFITPITYGVMFKFIFKKINFNKRSSYLLINSIILFILLYIIFYIDITASFFISILISLSYIFTLLYMFKYHRI</sequence>
<dbReference type="InterPro" id="IPR050833">
    <property type="entry name" value="Poly_Biosynth_Transport"/>
</dbReference>
<feature type="transmembrane region" description="Helical" evidence="7">
    <location>
        <begin position="108"/>
        <end position="127"/>
    </location>
</feature>
<gene>
    <name evidence="8" type="ORF">EC835_109124</name>
</gene>
<feature type="transmembrane region" description="Helical" evidence="7">
    <location>
        <begin position="7"/>
        <end position="31"/>
    </location>
</feature>
<evidence type="ECO:0000313" key="8">
    <source>
        <dbReference type="EMBL" id="TCT30371.1"/>
    </source>
</evidence>
<feature type="transmembrane region" description="Helical" evidence="7">
    <location>
        <begin position="437"/>
        <end position="455"/>
    </location>
</feature>
<comment type="subcellular location">
    <subcellularLocation>
        <location evidence="1">Cell membrane</location>
        <topology evidence="1">Multi-pass membrane protein</topology>
    </subcellularLocation>
</comment>
<feature type="transmembrane region" description="Helical" evidence="7">
    <location>
        <begin position="379"/>
        <end position="402"/>
    </location>
</feature>
<feature type="transmembrane region" description="Helical" evidence="7">
    <location>
        <begin position="203"/>
        <end position="221"/>
    </location>
</feature>
<name>A0A4R3NH89_9GAMM</name>
<dbReference type="EMBL" id="SMAS01000009">
    <property type="protein sequence ID" value="TCT30371.1"/>
    <property type="molecule type" value="Genomic_DNA"/>
</dbReference>
<feature type="transmembrane region" description="Helical" evidence="7">
    <location>
        <begin position="139"/>
        <end position="157"/>
    </location>
</feature>
<organism evidence="8 9">
    <name type="scientific">Providencia alcalifaciens</name>
    <dbReference type="NCBI Taxonomy" id="126385"/>
    <lineage>
        <taxon>Bacteria</taxon>
        <taxon>Pseudomonadati</taxon>
        <taxon>Pseudomonadota</taxon>
        <taxon>Gammaproteobacteria</taxon>
        <taxon>Enterobacterales</taxon>
        <taxon>Morganellaceae</taxon>
        <taxon>Providencia</taxon>
    </lineage>
</organism>
<feature type="transmembrane region" description="Helical" evidence="7">
    <location>
        <begin position="163"/>
        <end position="182"/>
    </location>
</feature>
<keyword evidence="4 7" id="KW-0812">Transmembrane</keyword>
<evidence type="ECO:0000256" key="1">
    <source>
        <dbReference type="ARBA" id="ARBA00004651"/>
    </source>
</evidence>
<dbReference type="PANTHER" id="PTHR30250">
    <property type="entry name" value="PST FAMILY PREDICTED COLANIC ACID TRANSPORTER"/>
    <property type="match status" value="1"/>
</dbReference>
<protein>
    <submittedName>
        <fullName evidence="8">PST family polysaccharide transporter</fullName>
    </submittedName>
</protein>
<dbReference type="Pfam" id="PF13440">
    <property type="entry name" value="Polysacc_synt_3"/>
    <property type="match status" value="1"/>
</dbReference>
<comment type="similarity">
    <text evidence="2">Belongs to the polysaccharide synthase family.</text>
</comment>
<keyword evidence="5 7" id="KW-1133">Transmembrane helix</keyword>
<dbReference type="PANTHER" id="PTHR30250:SF10">
    <property type="entry name" value="LIPOPOLYSACCHARIDE BIOSYNTHESIS PROTEIN WZXC"/>
    <property type="match status" value="1"/>
</dbReference>
<reference evidence="8 9" key="1">
    <citation type="submission" date="2019-03" db="EMBL/GenBank/DDBJ databases">
        <title>Genomic analyses of the natural microbiome of Caenorhabditis elegans.</title>
        <authorList>
            <person name="Samuel B."/>
        </authorList>
    </citation>
    <scope>NUCLEOTIDE SEQUENCE [LARGE SCALE GENOMIC DNA]</scope>
    <source>
        <strain evidence="8 9">JUb102</strain>
    </source>
</reference>
<feature type="transmembrane region" description="Helical" evidence="7">
    <location>
        <begin position="37"/>
        <end position="58"/>
    </location>
</feature>
<dbReference type="AlphaFoldDB" id="A0A4R3NH89"/>
<dbReference type="Proteomes" id="UP000295055">
    <property type="component" value="Unassembled WGS sequence"/>
</dbReference>
<proteinExistence type="inferred from homology"/>
<dbReference type="RefSeq" id="WP_132497038.1">
    <property type="nucleotide sequence ID" value="NZ_SMAS01000009.1"/>
</dbReference>
<feature type="transmembrane region" description="Helical" evidence="7">
    <location>
        <begin position="414"/>
        <end position="431"/>
    </location>
</feature>
<evidence type="ECO:0000256" key="2">
    <source>
        <dbReference type="ARBA" id="ARBA00007430"/>
    </source>
</evidence>
<feature type="transmembrane region" description="Helical" evidence="7">
    <location>
        <begin position="79"/>
        <end position="102"/>
    </location>
</feature>
<keyword evidence="6 7" id="KW-0472">Membrane</keyword>
<feature type="transmembrane region" description="Helical" evidence="7">
    <location>
        <begin position="350"/>
        <end position="373"/>
    </location>
</feature>
<evidence type="ECO:0000256" key="6">
    <source>
        <dbReference type="ARBA" id="ARBA00023136"/>
    </source>
</evidence>
<evidence type="ECO:0000256" key="3">
    <source>
        <dbReference type="ARBA" id="ARBA00022475"/>
    </source>
</evidence>
<comment type="caution">
    <text evidence="8">The sequence shown here is derived from an EMBL/GenBank/DDBJ whole genome shotgun (WGS) entry which is preliminary data.</text>
</comment>